<protein>
    <recommendedName>
        <fullName evidence="4">Lipoprotein</fullName>
    </recommendedName>
</protein>
<gene>
    <name evidence="2" type="ORF">NA2_20841</name>
</gene>
<keyword evidence="3" id="KW-1185">Reference proteome</keyword>
<accession>K2M764</accession>
<evidence type="ECO:0008006" key="4">
    <source>
        <dbReference type="Google" id="ProtNLM"/>
    </source>
</evidence>
<proteinExistence type="predicted"/>
<sequence>MSNLLPAAAIALAFCQGAQADETIHDLYTAIGDTVFFPLVDGPDGKTVTNAAGRPLKTRISEEGRFLAYLEEGGGWAVNTFKFWPLADGGALAATMVGSFEGEVMFADSYAEFYRRHPGGKWEVIDPPVPPLDISHFVRETPDVSGDRQRQLLARADWGLFYELRPDSEQMVVRPTATDHEKCWPEIIFGLLEEGEAENAGSTGFCRDVDALLTGGIALHLDAETGHFELVEP</sequence>
<evidence type="ECO:0000313" key="2">
    <source>
        <dbReference type="EMBL" id="EKF16865.1"/>
    </source>
</evidence>
<evidence type="ECO:0000256" key="1">
    <source>
        <dbReference type="SAM" id="SignalP"/>
    </source>
</evidence>
<reference evidence="2 3" key="1">
    <citation type="journal article" date="2012" name="J. Bacteriol.">
        <title>Genome Sequence of Nitratireductor pacificus Type Strain pht-3B.</title>
        <authorList>
            <person name="Lai Q."/>
            <person name="Li G."/>
            <person name="Shao Z."/>
        </authorList>
    </citation>
    <scope>NUCLEOTIDE SEQUENCE [LARGE SCALE GENOMIC DNA]</scope>
    <source>
        <strain evidence="3">pht-3B</strain>
    </source>
</reference>
<dbReference type="EMBL" id="AMRM01000038">
    <property type="protein sequence ID" value="EKF16865.1"/>
    <property type="molecule type" value="Genomic_DNA"/>
</dbReference>
<dbReference type="Proteomes" id="UP000006786">
    <property type="component" value="Unassembled WGS sequence"/>
</dbReference>
<feature type="chain" id="PRO_5003861025" description="Lipoprotein" evidence="1">
    <location>
        <begin position="21"/>
        <end position="233"/>
    </location>
</feature>
<keyword evidence="1" id="KW-0732">Signal</keyword>
<feature type="signal peptide" evidence="1">
    <location>
        <begin position="1"/>
        <end position="20"/>
    </location>
</feature>
<evidence type="ECO:0000313" key="3">
    <source>
        <dbReference type="Proteomes" id="UP000006786"/>
    </source>
</evidence>
<comment type="caution">
    <text evidence="2">The sequence shown here is derived from an EMBL/GenBank/DDBJ whole genome shotgun (WGS) entry which is preliminary data.</text>
</comment>
<organism evidence="2 3">
    <name type="scientific">Nitratireductor pacificus pht-3B</name>
    <dbReference type="NCBI Taxonomy" id="391937"/>
    <lineage>
        <taxon>Bacteria</taxon>
        <taxon>Pseudomonadati</taxon>
        <taxon>Pseudomonadota</taxon>
        <taxon>Alphaproteobacteria</taxon>
        <taxon>Hyphomicrobiales</taxon>
        <taxon>Phyllobacteriaceae</taxon>
        <taxon>Nitratireductor</taxon>
    </lineage>
</organism>
<dbReference type="PATRIC" id="fig|391937.3.peg.4268"/>
<name>K2M764_9HYPH</name>
<dbReference type="AlphaFoldDB" id="K2M764"/>